<comment type="caution">
    <text evidence="1">The sequence shown here is derived from an EMBL/GenBank/DDBJ whole genome shotgun (WGS) entry which is preliminary data.</text>
</comment>
<sequence length="139" mass="15464">MEASGRKQTRKKIKNVLSDVIKLEQEDQDNNSDISLLDSKDKQSILNEKTYVAKSEGSLEKNQTSSAIENEIEEIPMQDNPTQSLGAAIPKRSLSSLVTSSSAQVNVAQDTSDVTTSSIDIMTQHKRLPMPMKNWRSQK</sequence>
<accession>A0A9Q3J7D0</accession>
<dbReference type="OrthoDB" id="10259024at2759"/>
<name>A0A9Q3J7D0_9BASI</name>
<dbReference type="Proteomes" id="UP000765509">
    <property type="component" value="Unassembled WGS sequence"/>
</dbReference>
<evidence type="ECO:0000313" key="1">
    <source>
        <dbReference type="EMBL" id="MBW0557112.1"/>
    </source>
</evidence>
<reference evidence="1" key="1">
    <citation type="submission" date="2021-03" db="EMBL/GenBank/DDBJ databases">
        <title>Draft genome sequence of rust myrtle Austropuccinia psidii MF-1, a brazilian biotype.</title>
        <authorList>
            <person name="Quecine M.C."/>
            <person name="Pachon D.M.R."/>
            <person name="Bonatelli M.L."/>
            <person name="Correr F.H."/>
            <person name="Franceschini L.M."/>
            <person name="Leite T.F."/>
            <person name="Margarido G.R.A."/>
            <person name="Almeida C.A."/>
            <person name="Ferrarezi J.A."/>
            <person name="Labate C.A."/>
        </authorList>
    </citation>
    <scope>NUCLEOTIDE SEQUENCE</scope>
    <source>
        <strain evidence="1">MF-1</strain>
    </source>
</reference>
<organism evidence="1 2">
    <name type="scientific">Austropuccinia psidii MF-1</name>
    <dbReference type="NCBI Taxonomy" id="1389203"/>
    <lineage>
        <taxon>Eukaryota</taxon>
        <taxon>Fungi</taxon>
        <taxon>Dikarya</taxon>
        <taxon>Basidiomycota</taxon>
        <taxon>Pucciniomycotina</taxon>
        <taxon>Pucciniomycetes</taxon>
        <taxon>Pucciniales</taxon>
        <taxon>Sphaerophragmiaceae</taxon>
        <taxon>Austropuccinia</taxon>
    </lineage>
</organism>
<dbReference type="AlphaFoldDB" id="A0A9Q3J7D0"/>
<keyword evidence="2" id="KW-1185">Reference proteome</keyword>
<protein>
    <submittedName>
        <fullName evidence="1">Uncharacterized protein</fullName>
    </submittedName>
</protein>
<proteinExistence type="predicted"/>
<evidence type="ECO:0000313" key="2">
    <source>
        <dbReference type="Proteomes" id="UP000765509"/>
    </source>
</evidence>
<gene>
    <name evidence="1" type="ORF">O181_096827</name>
</gene>
<dbReference type="EMBL" id="AVOT02064825">
    <property type="protein sequence ID" value="MBW0557112.1"/>
    <property type="molecule type" value="Genomic_DNA"/>
</dbReference>